<accession>A0A857DHV9</accession>
<keyword evidence="6 7" id="KW-0592">Phosphate transport</keyword>
<feature type="domain" description="PhoU" evidence="9">
    <location>
        <begin position="121"/>
        <end position="204"/>
    </location>
</feature>
<name>A0A857DHV9_9FIRM</name>
<dbReference type="InterPro" id="IPR028366">
    <property type="entry name" value="PhoU"/>
</dbReference>
<sequence>MRHKFEAQLQELKKKIVEMSVLVEKALEQAMESLKNRDMALAEKVIRDDGQINDSEQDIELLCTHLVATQQPFASDLRNIVASYKIISSLERMGDLSVDIAKVSLRIGPDPLIKPLIDMPKMAEIAVQMMRTAVQAFICEDVELARSLAETDHKVDHYYKLIFNELNEMMAKDSAISGQAVYLLLATRYIERIGDYCTNIGEEVIYMQLGVRENLNK</sequence>
<dbReference type="AlphaFoldDB" id="A0A857DHV9"/>
<evidence type="ECO:0000256" key="2">
    <source>
        <dbReference type="ARBA" id="ARBA00008107"/>
    </source>
</evidence>
<evidence type="ECO:0000256" key="1">
    <source>
        <dbReference type="ARBA" id="ARBA00004496"/>
    </source>
</evidence>
<comment type="subunit">
    <text evidence="3 7">Homodimer.</text>
</comment>
<comment type="similarity">
    <text evidence="2 7">Belongs to the PhoU family.</text>
</comment>
<feature type="coiled-coil region" evidence="8">
    <location>
        <begin position="2"/>
        <end position="29"/>
    </location>
</feature>
<comment type="function">
    <text evidence="7">Plays a role in the regulation of phosphate uptake.</text>
</comment>
<evidence type="ECO:0000256" key="8">
    <source>
        <dbReference type="SAM" id="Coils"/>
    </source>
</evidence>
<proteinExistence type="inferred from homology"/>
<dbReference type="EMBL" id="CP046996">
    <property type="protein sequence ID" value="QHA00281.1"/>
    <property type="molecule type" value="Genomic_DNA"/>
</dbReference>
<evidence type="ECO:0000256" key="6">
    <source>
        <dbReference type="ARBA" id="ARBA00022592"/>
    </source>
</evidence>
<dbReference type="PANTHER" id="PTHR42930">
    <property type="entry name" value="PHOSPHATE-SPECIFIC TRANSPORT SYSTEM ACCESSORY PROTEIN PHOU"/>
    <property type="match status" value="1"/>
</dbReference>
<dbReference type="GO" id="GO:0030643">
    <property type="term" value="P:intracellular phosphate ion homeostasis"/>
    <property type="evidence" value="ECO:0007669"/>
    <property type="project" value="InterPro"/>
</dbReference>
<dbReference type="GO" id="GO:0005737">
    <property type="term" value="C:cytoplasm"/>
    <property type="evidence" value="ECO:0007669"/>
    <property type="project" value="UniProtKB-SubCell"/>
</dbReference>
<evidence type="ECO:0000256" key="7">
    <source>
        <dbReference type="PIRNR" id="PIRNR003107"/>
    </source>
</evidence>
<dbReference type="Proteomes" id="UP000430508">
    <property type="component" value="Chromosome"/>
</dbReference>
<dbReference type="PIRSF" id="PIRSF003107">
    <property type="entry name" value="PhoU"/>
    <property type="match status" value="1"/>
</dbReference>
<dbReference type="InterPro" id="IPR038078">
    <property type="entry name" value="PhoU-like_sf"/>
</dbReference>
<keyword evidence="4 7" id="KW-0813">Transport</keyword>
<dbReference type="FunFam" id="1.20.58.220:FF:000004">
    <property type="entry name" value="Phosphate-specific transport system accessory protein PhoU"/>
    <property type="match status" value="1"/>
</dbReference>
<keyword evidence="5 7" id="KW-0963">Cytoplasm</keyword>
<gene>
    <name evidence="10" type="primary">phoU</name>
    <name evidence="10" type="ORF">GQ588_06345</name>
</gene>
<dbReference type="InterPro" id="IPR026022">
    <property type="entry name" value="PhoU_dom"/>
</dbReference>
<dbReference type="GO" id="GO:0006817">
    <property type="term" value="P:phosphate ion transport"/>
    <property type="evidence" value="ECO:0007669"/>
    <property type="project" value="UniProtKB-KW"/>
</dbReference>
<evidence type="ECO:0000256" key="4">
    <source>
        <dbReference type="ARBA" id="ARBA00022448"/>
    </source>
</evidence>
<evidence type="ECO:0000259" key="9">
    <source>
        <dbReference type="Pfam" id="PF01895"/>
    </source>
</evidence>
<dbReference type="NCBIfam" id="TIGR02135">
    <property type="entry name" value="phoU_full"/>
    <property type="match status" value="1"/>
</dbReference>
<reference evidence="10 11" key="1">
    <citation type="submission" date="2019-12" db="EMBL/GenBank/DDBJ databases">
        <title>Sequence classification of anaerobic respiratory reductive dehalogenases: First we see many, then we see few.</title>
        <authorList>
            <person name="Molenda O."/>
            <person name="Puentes Jacome L.A."/>
            <person name="Cao X."/>
            <person name="Nesbo C.L."/>
            <person name="Tang S."/>
            <person name="Morson N."/>
            <person name="Patron J."/>
            <person name="Lomheim L."/>
            <person name="Wishart D.S."/>
            <person name="Edwards E.A."/>
        </authorList>
    </citation>
    <scope>NUCLEOTIDE SEQUENCE [LARGE SCALE GENOMIC DNA]</scope>
    <source>
        <strain evidence="10 11">12DCA</strain>
    </source>
</reference>
<evidence type="ECO:0000256" key="5">
    <source>
        <dbReference type="ARBA" id="ARBA00022490"/>
    </source>
</evidence>
<evidence type="ECO:0000256" key="3">
    <source>
        <dbReference type="ARBA" id="ARBA00011738"/>
    </source>
</evidence>
<protein>
    <recommendedName>
        <fullName evidence="7">Phosphate-specific transport system accessory protein PhoU</fullName>
    </recommendedName>
</protein>
<dbReference type="Gene3D" id="1.20.58.220">
    <property type="entry name" value="Phosphate transport system protein phou homolog 2, domain 2"/>
    <property type="match status" value="1"/>
</dbReference>
<dbReference type="SUPFAM" id="SSF109755">
    <property type="entry name" value="PhoU-like"/>
    <property type="match status" value="1"/>
</dbReference>
<dbReference type="RefSeq" id="WP_019226684.1">
    <property type="nucleotide sequence ID" value="NZ_CP046996.1"/>
</dbReference>
<organism evidence="10 11">
    <name type="scientific">Dehalobacter restrictus</name>
    <dbReference type="NCBI Taxonomy" id="55583"/>
    <lineage>
        <taxon>Bacteria</taxon>
        <taxon>Bacillati</taxon>
        <taxon>Bacillota</taxon>
        <taxon>Clostridia</taxon>
        <taxon>Eubacteriales</taxon>
        <taxon>Desulfitobacteriaceae</taxon>
        <taxon>Dehalobacter</taxon>
    </lineage>
</organism>
<dbReference type="Pfam" id="PF01895">
    <property type="entry name" value="PhoU"/>
    <property type="match status" value="2"/>
</dbReference>
<dbReference type="PANTHER" id="PTHR42930:SF3">
    <property type="entry name" value="PHOSPHATE-SPECIFIC TRANSPORT SYSTEM ACCESSORY PROTEIN PHOU"/>
    <property type="match status" value="1"/>
</dbReference>
<evidence type="ECO:0000313" key="10">
    <source>
        <dbReference type="EMBL" id="QHA00281.1"/>
    </source>
</evidence>
<feature type="domain" description="PhoU" evidence="9">
    <location>
        <begin position="16"/>
        <end position="102"/>
    </location>
</feature>
<comment type="subcellular location">
    <subcellularLocation>
        <location evidence="1 7">Cytoplasm</location>
    </subcellularLocation>
</comment>
<keyword evidence="8" id="KW-0175">Coiled coil</keyword>
<dbReference type="GO" id="GO:0045936">
    <property type="term" value="P:negative regulation of phosphate metabolic process"/>
    <property type="evidence" value="ECO:0007669"/>
    <property type="project" value="InterPro"/>
</dbReference>
<evidence type="ECO:0000313" key="11">
    <source>
        <dbReference type="Proteomes" id="UP000430508"/>
    </source>
</evidence>